<comment type="similarity">
    <text evidence="2">Belongs to the RbfA family.</text>
</comment>
<dbReference type="GO" id="GO:0005829">
    <property type="term" value="C:cytosol"/>
    <property type="evidence" value="ECO:0007669"/>
    <property type="project" value="TreeGrafter"/>
</dbReference>
<gene>
    <name evidence="2" type="primary">rbfA</name>
    <name evidence="3" type="ordered locus">CAP2UW1_2966</name>
</gene>
<dbReference type="KEGG" id="app:CAP2UW1_2966"/>
<comment type="subcellular location">
    <subcellularLocation>
        <location evidence="2">Cytoplasm</location>
    </subcellularLocation>
</comment>
<reference evidence="3" key="1">
    <citation type="submission" date="2009-08" db="EMBL/GenBank/DDBJ databases">
        <authorList>
            <consortium name="US DOE Joint Genome Institute"/>
            <person name="Lucas S."/>
            <person name="Copeland A."/>
            <person name="Lapidus A."/>
            <person name="Glavina del Rio T."/>
            <person name="Dalin E."/>
            <person name="Tice H."/>
            <person name="Bruce D."/>
            <person name="Barry K."/>
            <person name="Pitluck S."/>
            <person name="Lowry S."/>
            <person name="Larimer F."/>
            <person name="Land M."/>
            <person name="Hauser L."/>
            <person name="Kyrpides N."/>
            <person name="Ivanova N."/>
            <person name="McMahon K.D."/>
            <person name="Hugenholtz P."/>
        </authorList>
    </citation>
    <scope>NUCLEOTIDE SEQUENCE</scope>
    <source>
        <strain evidence="3">UW-1</strain>
    </source>
</reference>
<comment type="function">
    <text evidence="2">One of several proteins that assist in the late maturation steps of the functional core of the 30S ribosomal subunit. Associates with free 30S ribosomal subunits (but not with 30S subunits that are part of 70S ribosomes or polysomes). Required for efficient processing of 16S rRNA. May interact with the 5'-terminal helix region of 16S rRNA.</text>
</comment>
<dbReference type="HAMAP" id="MF_00003">
    <property type="entry name" value="RbfA"/>
    <property type="match status" value="1"/>
</dbReference>
<dbReference type="OrthoDB" id="307788at2"/>
<dbReference type="Gene3D" id="3.30.300.20">
    <property type="match status" value="1"/>
</dbReference>
<dbReference type="InterPro" id="IPR000238">
    <property type="entry name" value="RbfA"/>
</dbReference>
<dbReference type="EMBL" id="CP001715">
    <property type="protein sequence ID" value="ACV36244.1"/>
    <property type="molecule type" value="Genomic_DNA"/>
</dbReference>
<evidence type="ECO:0000313" key="3">
    <source>
        <dbReference type="EMBL" id="ACV36244.1"/>
    </source>
</evidence>
<keyword evidence="2" id="KW-0963">Cytoplasm</keyword>
<dbReference type="AlphaFoldDB" id="C7RU80"/>
<dbReference type="NCBIfam" id="TIGR00082">
    <property type="entry name" value="rbfA"/>
    <property type="match status" value="1"/>
</dbReference>
<dbReference type="SUPFAM" id="SSF89919">
    <property type="entry name" value="Ribosome-binding factor A, RbfA"/>
    <property type="match status" value="1"/>
</dbReference>
<sequence length="136" mass="14976">MSGNRGFARRDRIAEQIRRELAELIRTELRDPRVGMISLTEVQVSADYAHAKVFFSTLAGSEQLDAVYAGLQHAGGFLRRELGKRISIHATPELHFVFDASLEHGAQLSKLISEAVAISEHSSPADQAPEADPDPR</sequence>
<proteinExistence type="inferred from homology"/>
<dbReference type="PANTHER" id="PTHR33515">
    <property type="entry name" value="RIBOSOME-BINDING FACTOR A, CHLOROPLASTIC-RELATED"/>
    <property type="match status" value="1"/>
</dbReference>
<evidence type="ECO:0000256" key="1">
    <source>
        <dbReference type="ARBA" id="ARBA00022517"/>
    </source>
</evidence>
<reference evidence="3" key="2">
    <citation type="submission" date="2009-09" db="EMBL/GenBank/DDBJ databases">
        <title>Complete sequence of chromosome of Candidatus Accumulibacter phosphatis clade IIA str. UW-1.</title>
        <authorList>
            <consortium name="US DOE Joint Genome Institute"/>
            <person name="Martin H.G."/>
            <person name="Ivanova N."/>
            <person name="Kunin V."/>
            <person name="Warnecke F."/>
            <person name="Barry K."/>
            <person name="He S."/>
            <person name="Salamov A."/>
            <person name="Szeto E."/>
            <person name="Dalin E."/>
            <person name="Pangilinan J.L."/>
            <person name="Lapidus A."/>
            <person name="Lowry S."/>
            <person name="Kyrpides N.C."/>
            <person name="McMahon K.D."/>
            <person name="Hugenholtz P."/>
        </authorList>
    </citation>
    <scope>NUCLEOTIDE SEQUENCE [LARGE SCALE GENOMIC DNA]</scope>
    <source>
        <strain evidence="3">UW-1</strain>
    </source>
</reference>
<dbReference type="STRING" id="522306.CAP2UW1_2966"/>
<protein>
    <recommendedName>
        <fullName evidence="2">Ribosome-binding factor A</fullName>
    </recommendedName>
</protein>
<accession>C7RU80</accession>
<dbReference type="HOGENOM" id="CLU_089475_5_1_4"/>
<evidence type="ECO:0000256" key="2">
    <source>
        <dbReference type="HAMAP-Rule" id="MF_00003"/>
    </source>
</evidence>
<dbReference type="Pfam" id="PF02033">
    <property type="entry name" value="RBFA"/>
    <property type="match status" value="1"/>
</dbReference>
<comment type="subunit">
    <text evidence="2">Monomer. Binds 30S ribosomal subunits, but not 50S ribosomal subunits or 70S ribosomes.</text>
</comment>
<dbReference type="InterPro" id="IPR015946">
    <property type="entry name" value="KH_dom-like_a/b"/>
</dbReference>
<dbReference type="GO" id="GO:0043024">
    <property type="term" value="F:ribosomal small subunit binding"/>
    <property type="evidence" value="ECO:0007669"/>
    <property type="project" value="TreeGrafter"/>
</dbReference>
<dbReference type="PANTHER" id="PTHR33515:SF1">
    <property type="entry name" value="RIBOSOME-BINDING FACTOR A, CHLOROPLASTIC-RELATED"/>
    <property type="match status" value="1"/>
</dbReference>
<dbReference type="InterPro" id="IPR023799">
    <property type="entry name" value="RbfA_dom_sf"/>
</dbReference>
<dbReference type="eggNOG" id="COG0858">
    <property type="taxonomic scope" value="Bacteria"/>
</dbReference>
<organism evidence="3">
    <name type="scientific">Accumulibacter regalis</name>
    <dbReference type="NCBI Taxonomy" id="522306"/>
    <lineage>
        <taxon>Bacteria</taxon>
        <taxon>Pseudomonadati</taxon>
        <taxon>Pseudomonadota</taxon>
        <taxon>Betaproteobacteria</taxon>
        <taxon>Candidatus Accumulibacter</taxon>
    </lineage>
</organism>
<name>C7RU80_ACCRE</name>
<dbReference type="GO" id="GO:0030490">
    <property type="term" value="P:maturation of SSU-rRNA"/>
    <property type="evidence" value="ECO:0007669"/>
    <property type="project" value="UniProtKB-UniRule"/>
</dbReference>
<keyword evidence="1 2" id="KW-0690">Ribosome biogenesis</keyword>